<protein>
    <submittedName>
        <fullName evidence="1">Uncharacterized protein</fullName>
    </submittedName>
</protein>
<dbReference type="AlphaFoldDB" id="C4GJK4"/>
<accession>C4GJK4</accession>
<dbReference type="HOGENOM" id="CLU_3200925_0_0_4"/>
<sequence>MSWQCCEAGCGIGCWFAKVSGCLLAWCKCFKLRYVLFSKRQPENV</sequence>
<proteinExistence type="predicted"/>
<evidence type="ECO:0000313" key="1">
    <source>
        <dbReference type="EMBL" id="EEP67976.1"/>
    </source>
</evidence>
<keyword evidence="2" id="KW-1185">Reference proteome</keyword>
<organism evidence="1 2">
    <name type="scientific">Kingella oralis ATCC 51147</name>
    <dbReference type="NCBI Taxonomy" id="629741"/>
    <lineage>
        <taxon>Bacteria</taxon>
        <taxon>Pseudomonadati</taxon>
        <taxon>Pseudomonadota</taxon>
        <taxon>Betaproteobacteria</taxon>
        <taxon>Neisseriales</taxon>
        <taxon>Neisseriaceae</taxon>
        <taxon>Kingella</taxon>
    </lineage>
</organism>
<gene>
    <name evidence="1" type="ORF">GCWU000324_02227</name>
</gene>
<dbReference type="EMBL" id="ACJW02000003">
    <property type="protein sequence ID" value="EEP67976.1"/>
    <property type="molecule type" value="Genomic_DNA"/>
</dbReference>
<reference evidence="1" key="1">
    <citation type="submission" date="2009-04" db="EMBL/GenBank/DDBJ databases">
        <authorList>
            <person name="Weinstock G."/>
            <person name="Sodergren E."/>
            <person name="Clifton S."/>
            <person name="Fulton L."/>
            <person name="Fulton B."/>
            <person name="Courtney L."/>
            <person name="Fronick C."/>
            <person name="Harrison M."/>
            <person name="Strong C."/>
            <person name="Farmer C."/>
            <person name="Delahaunty K."/>
            <person name="Markovic C."/>
            <person name="Hall O."/>
            <person name="Minx P."/>
            <person name="Tomlinson C."/>
            <person name="Mitreva M."/>
            <person name="Nelson J."/>
            <person name="Hou S."/>
            <person name="Wollam A."/>
            <person name="Pepin K.H."/>
            <person name="Johnson M."/>
            <person name="Bhonagiri V."/>
            <person name="Nash W.E."/>
            <person name="Warren W."/>
            <person name="Chinwalla A."/>
            <person name="Mardis E.R."/>
            <person name="Wilson R.K."/>
        </authorList>
    </citation>
    <scope>NUCLEOTIDE SEQUENCE [LARGE SCALE GENOMIC DNA]</scope>
    <source>
        <strain evidence="1">ATCC 51147</strain>
    </source>
</reference>
<comment type="caution">
    <text evidence="1">The sequence shown here is derived from an EMBL/GenBank/DDBJ whole genome shotgun (WGS) entry which is preliminary data.</text>
</comment>
<dbReference type="Proteomes" id="UP000003009">
    <property type="component" value="Unassembled WGS sequence"/>
</dbReference>
<name>C4GJK4_9NEIS</name>
<evidence type="ECO:0000313" key="2">
    <source>
        <dbReference type="Proteomes" id="UP000003009"/>
    </source>
</evidence>